<evidence type="ECO:0000256" key="1">
    <source>
        <dbReference type="SAM" id="SignalP"/>
    </source>
</evidence>
<comment type="caution">
    <text evidence="2">The sequence shown here is derived from an EMBL/GenBank/DDBJ whole genome shotgun (WGS) entry which is preliminary data.</text>
</comment>
<keyword evidence="1" id="KW-0732">Signal</keyword>
<organism evidence="2 3">
    <name type="scientific">Trinickia soli</name>
    <dbReference type="NCBI Taxonomy" id="380675"/>
    <lineage>
        <taxon>Bacteria</taxon>
        <taxon>Pseudomonadati</taxon>
        <taxon>Pseudomonadota</taxon>
        <taxon>Betaproteobacteria</taxon>
        <taxon>Burkholderiales</taxon>
        <taxon>Burkholderiaceae</taxon>
        <taxon>Trinickia</taxon>
    </lineage>
</organism>
<evidence type="ECO:0008006" key="4">
    <source>
        <dbReference type="Google" id="ProtNLM"/>
    </source>
</evidence>
<reference evidence="2 3" key="1">
    <citation type="submission" date="2018-01" db="EMBL/GenBank/DDBJ databases">
        <title>Whole genome analyses suggest that Burkholderia sensu lato contains two further novel genera in the rhizoxinica-symbiotica group Mycetohabitans gen. nov., and Trinickia gen. nov.: implications for the evolution of diazotrophy and nodulation in the Burkholderiaceae.</title>
        <authorList>
            <person name="Estrada-de los Santos P."/>
            <person name="Palmer M."/>
            <person name="Chavez-Ramirez B."/>
            <person name="Beukes C."/>
            <person name="Steenkamp E.T."/>
            <person name="Hirsch A.M."/>
            <person name="Manyaka P."/>
            <person name="Maluk M."/>
            <person name="Lafos M."/>
            <person name="Crook M."/>
            <person name="Gross E."/>
            <person name="Simon M.F."/>
            <person name="Bueno dos Reis Junior F."/>
            <person name="Poole P.S."/>
            <person name="Venter S.N."/>
            <person name="James E.K."/>
        </authorList>
    </citation>
    <scope>NUCLEOTIDE SEQUENCE [LARGE SCALE GENOMIC DNA]</scope>
    <source>
        <strain evidence="2 3">GP25-8</strain>
    </source>
</reference>
<dbReference type="EMBL" id="PNYB01000009">
    <property type="protein sequence ID" value="PMS24752.1"/>
    <property type="molecule type" value="Genomic_DNA"/>
</dbReference>
<sequence length="143" mass="14867">MAWLSRYVPAQRRDAMPLVQLISFRPCAVIAAIAIAFAAAAASGDVRAEALDAQAQEQTQTSDISATTNDEASAHDAVALNDQVLANQRGTGLGLMTVAASAQTLAGASSVTLWDEIAPPAPMPVPVDAARLAQSNSVSYFRK</sequence>
<proteinExistence type="predicted"/>
<dbReference type="AlphaFoldDB" id="A0A2N7W5U1"/>
<dbReference type="Proteomes" id="UP000235347">
    <property type="component" value="Unassembled WGS sequence"/>
</dbReference>
<name>A0A2N7W5U1_9BURK</name>
<accession>A0A2N7W5U1</accession>
<gene>
    <name evidence="2" type="ORF">C0Z19_13185</name>
</gene>
<keyword evidence="3" id="KW-1185">Reference proteome</keyword>
<evidence type="ECO:0000313" key="3">
    <source>
        <dbReference type="Proteomes" id="UP000235347"/>
    </source>
</evidence>
<feature type="chain" id="PRO_5014918546" description="DUF4148 domain-containing protein" evidence="1">
    <location>
        <begin position="42"/>
        <end position="143"/>
    </location>
</feature>
<feature type="signal peptide" evidence="1">
    <location>
        <begin position="1"/>
        <end position="41"/>
    </location>
</feature>
<evidence type="ECO:0000313" key="2">
    <source>
        <dbReference type="EMBL" id="PMS24752.1"/>
    </source>
</evidence>
<protein>
    <recommendedName>
        <fullName evidence="4">DUF4148 domain-containing protein</fullName>
    </recommendedName>
</protein>